<dbReference type="InterPro" id="IPR051013">
    <property type="entry name" value="MBL_superfamily_lactonases"/>
</dbReference>
<evidence type="ECO:0000259" key="6">
    <source>
        <dbReference type="SMART" id="SM00849"/>
    </source>
</evidence>
<dbReference type="Proteomes" id="UP000026714">
    <property type="component" value="Unassembled WGS sequence"/>
</dbReference>
<evidence type="ECO:0000256" key="2">
    <source>
        <dbReference type="ARBA" id="ARBA00007749"/>
    </source>
</evidence>
<name>A0A059KQY1_9BURK</name>
<gene>
    <name evidence="7" type="ORF">X805_05240</name>
</gene>
<evidence type="ECO:0000256" key="4">
    <source>
        <dbReference type="ARBA" id="ARBA00022801"/>
    </source>
</evidence>
<dbReference type="eggNOG" id="COG0491">
    <property type="taxonomic scope" value="Bacteria"/>
</dbReference>
<dbReference type="AlphaFoldDB" id="A0A059KQY1"/>
<dbReference type="PATRIC" id="fig|1286631.3.peg.516"/>
<dbReference type="InterPro" id="IPR001279">
    <property type="entry name" value="Metallo-B-lactamas"/>
</dbReference>
<dbReference type="GO" id="GO:0016787">
    <property type="term" value="F:hydrolase activity"/>
    <property type="evidence" value="ECO:0007669"/>
    <property type="project" value="UniProtKB-KW"/>
</dbReference>
<dbReference type="EMBL" id="AZRA01000011">
    <property type="protein sequence ID" value="KDB53892.1"/>
    <property type="molecule type" value="Genomic_DNA"/>
</dbReference>
<dbReference type="PANTHER" id="PTHR42978">
    <property type="entry name" value="QUORUM-QUENCHING LACTONASE YTNP-RELATED-RELATED"/>
    <property type="match status" value="1"/>
</dbReference>
<keyword evidence="5" id="KW-0862">Zinc</keyword>
<dbReference type="SMART" id="SM00849">
    <property type="entry name" value="Lactamase_B"/>
    <property type="match status" value="1"/>
</dbReference>
<sequence length="266" mass="29527">MGGDMRVDVLIQGFPGRSLCHGGLGWSTITLLRDTQRTVLIDVGAFGVRRELIKQLRDHGVAPDAVTDVVLTHAHYDHSVNFTLFPNATPWIGDIELEWAASQPPGFNPLPELYVQALAKDPRTRRIRGDQEFLPGLRAIPVPGHTPGGLLYLLECPQRTLLFTGDSAKNRAELLSRDVDSSLDPVASRQSIDTIWALWRHRPGTVLVPGHDLCMVLDAEDQPVYLGERRAGIEAWFSESIASVANIDLCCEPDPRARRQAWAWTD</sequence>
<dbReference type="STRING" id="34103.SAMN05421778_10816"/>
<dbReference type="SUPFAM" id="SSF56281">
    <property type="entry name" value="Metallo-hydrolase/oxidoreductase"/>
    <property type="match status" value="1"/>
</dbReference>
<dbReference type="GO" id="GO:0046872">
    <property type="term" value="F:metal ion binding"/>
    <property type="evidence" value="ECO:0007669"/>
    <property type="project" value="UniProtKB-KW"/>
</dbReference>
<keyword evidence="8" id="KW-1185">Reference proteome</keyword>
<accession>A0A059KQY1</accession>
<keyword evidence="4" id="KW-0378">Hydrolase</keyword>
<evidence type="ECO:0000313" key="7">
    <source>
        <dbReference type="EMBL" id="KDB53892.1"/>
    </source>
</evidence>
<keyword evidence="3" id="KW-0479">Metal-binding</keyword>
<comment type="caution">
    <text evidence="7">The sequence shown here is derived from an EMBL/GenBank/DDBJ whole genome shotgun (WGS) entry which is preliminary data.</text>
</comment>
<evidence type="ECO:0000256" key="3">
    <source>
        <dbReference type="ARBA" id="ARBA00022723"/>
    </source>
</evidence>
<dbReference type="Pfam" id="PF00753">
    <property type="entry name" value="Lactamase_B"/>
    <property type="match status" value="1"/>
</dbReference>
<dbReference type="PANTHER" id="PTHR42978:SF2">
    <property type="entry name" value="102 KBASES UNSTABLE REGION: FROM 1 TO 119443"/>
    <property type="match status" value="1"/>
</dbReference>
<dbReference type="Gene3D" id="3.60.15.10">
    <property type="entry name" value="Ribonuclease Z/Hydroxyacylglutathione hydrolase-like"/>
    <property type="match status" value="1"/>
</dbReference>
<comment type="cofactor">
    <cofactor evidence="1">
        <name>Zn(2+)</name>
        <dbReference type="ChEBI" id="CHEBI:29105"/>
    </cofactor>
</comment>
<dbReference type="InterPro" id="IPR036866">
    <property type="entry name" value="RibonucZ/Hydroxyglut_hydro"/>
</dbReference>
<comment type="similarity">
    <text evidence="2">Belongs to the metallo-beta-lactamase superfamily.</text>
</comment>
<protein>
    <submittedName>
        <fullName evidence="7">Metallo-beta-lactamase domain protein</fullName>
    </submittedName>
</protein>
<organism evidence="7 8">
    <name type="scientific">Sphaerotilus natans subsp. natans DSM 6575</name>
    <dbReference type="NCBI Taxonomy" id="1286631"/>
    <lineage>
        <taxon>Bacteria</taxon>
        <taxon>Pseudomonadati</taxon>
        <taxon>Pseudomonadota</taxon>
        <taxon>Betaproteobacteria</taxon>
        <taxon>Burkholderiales</taxon>
        <taxon>Sphaerotilaceae</taxon>
        <taxon>Sphaerotilus</taxon>
    </lineage>
</organism>
<feature type="domain" description="Metallo-beta-lactamase" evidence="6">
    <location>
        <begin position="26"/>
        <end position="211"/>
    </location>
</feature>
<proteinExistence type="inferred from homology"/>
<evidence type="ECO:0000313" key="8">
    <source>
        <dbReference type="Proteomes" id="UP000026714"/>
    </source>
</evidence>
<reference evidence="7 8" key="1">
    <citation type="journal article" date="2014" name="FEMS Microbiol. Ecol.">
        <title>Sphaerotilus natans encrusted with nanoball-shaped Fe(III) oxide minerals formed by nitrate-reducing mixotrophic Fe(II) oxidation.</title>
        <authorList>
            <person name="Park S."/>
            <person name="Kim D.H."/>
            <person name="Lee J.H."/>
            <person name="Hur H.G."/>
        </authorList>
    </citation>
    <scope>NUCLEOTIDE SEQUENCE [LARGE SCALE GENOMIC DNA]</scope>
    <source>
        <strain evidence="7 8">DSM 6575</strain>
    </source>
</reference>
<evidence type="ECO:0000256" key="1">
    <source>
        <dbReference type="ARBA" id="ARBA00001947"/>
    </source>
</evidence>
<evidence type="ECO:0000256" key="5">
    <source>
        <dbReference type="ARBA" id="ARBA00022833"/>
    </source>
</evidence>